<reference evidence="2 3" key="1">
    <citation type="submission" date="2015-05" db="EMBL/GenBank/DDBJ databases">
        <authorList>
            <person name="Wang D.B."/>
            <person name="Wang M."/>
        </authorList>
    </citation>
    <scope>NUCLEOTIDE SEQUENCE [LARGE SCALE GENOMIC DNA]</scope>
    <source>
        <strain evidence="2 3">IMCC 12053</strain>
    </source>
</reference>
<sequence>MDYNAGLKSTPKRAKRAQTTDFEKNARKLKSKERKLDAKKPVKPVRLT</sequence>
<name>A0A0N9ZFT2_9RHOB</name>
<dbReference type="PATRIC" id="fig|1397108.4.peg.648"/>
<organism evidence="2 3">
    <name type="scientific">Celeribacter marinus</name>
    <dbReference type="NCBI Taxonomy" id="1397108"/>
    <lineage>
        <taxon>Bacteria</taxon>
        <taxon>Pseudomonadati</taxon>
        <taxon>Pseudomonadota</taxon>
        <taxon>Alphaproteobacteria</taxon>
        <taxon>Rhodobacterales</taxon>
        <taxon>Roseobacteraceae</taxon>
        <taxon>Celeribacter</taxon>
    </lineage>
</organism>
<accession>A0A0N9ZFT2</accession>
<protein>
    <submittedName>
        <fullName evidence="2">Uncharacterized protein</fullName>
    </submittedName>
</protein>
<dbReference type="AlphaFoldDB" id="A0A0N9ZFT2"/>
<evidence type="ECO:0000313" key="2">
    <source>
        <dbReference type="EMBL" id="ALI54572.1"/>
    </source>
</evidence>
<proteinExistence type="predicted"/>
<keyword evidence="3" id="KW-1185">Reference proteome</keyword>
<feature type="region of interest" description="Disordered" evidence="1">
    <location>
        <begin position="1"/>
        <end position="48"/>
    </location>
</feature>
<dbReference type="Proteomes" id="UP000064920">
    <property type="component" value="Chromosome"/>
</dbReference>
<evidence type="ECO:0000256" key="1">
    <source>
        <dbReference type="SAM" id="MobiDB-lite"/>
    </source>
</evidence>
<gene>
    <name evidence="2" type="ORF">IMCC12053_624</name>
</gene>
<dbReference type="EMBL" id="CP012023">
    <property type="protein sequence ID" value="ALI54572.1"/>
    <property type="molecule type" value="Genomic_DNA"/>
</dbReference>
<evidence type="ECO:0000313" key="3">
    <source>
        <dbReference type="Proteomes" id="UP000064920"/>
    </source>
</evidence>
<dbReference type="KEGG" id="cmar:IMCC12053_624"/>